<feature type="domain" description="Mannosyl-glycoprotein endo-beta-N-acetylglucosamidase-like" evidence="11">
    <location>
        <begin position="139"/>
        <end position="297"/>
    </location>
</feature>
<comment type="similarity">
    <text evidence="4">In the C-terminal section; belongs to the glycosyl hydrolase 73 family.</text>
</comment>
<evidence type="ECO:0000256" key="9">
    <source>
        <dbReference type="ARBA" id="ARBA00023316"/>
    </source>
</evidence>
<dbReference type="InterPro" id="IPR013377">
    <property type="entry name" value="FlgJ"/>
</dbReference>
<dbReference type="FunFam" id="2.10.70.40:FF:000001">
    <property type="entry name" value="Flagellar assembly peptidoglycan hydrolase FlgJ"/>
    <property type="match status" value="1"/>
</dbReference>
<dbReference type="Gene3D" id="2.10.70.40">
    <property type="entry name" value="peptidoglycan hydrolase"/>
    <property type="match status" value="1"/>
</dbReference>
<evidence type="ECO:0000313" key="12">
    <source>
        <dbReference type="EMBL" id="AKJ69717.1"/>
    </source>
</evidence>
<dbReference type="SMART" id="SM00047">
    <property type="entry name" value="LYZ2"/>
    <property type="match status" value="1"/>
</dbReference>
<proteinExistence type="inferred from homology"/>
<evidence type="ECO:0000256" key="4">
    <source>
        <dbReference type="ARBA" id="ARBA00007974"/>
    </source>
</evidence>
<dbReference type="GO" id="GO:0016798">
    <property type="term" value="F:hydrolase activity, acting on glycosyl bonds"/>
    <property type="evidence" value="ECO:0007669"/>
    <property type="project" value="UniProtKB-KW"/>
</dbReference>
<reference evidence="13" key="1">
    <citation type="submission" date="2015-06" db="EMBL/GenBank/DDBJ databases">
        <authorList>
            <person name="Lim Y.L."/>
            <person name="Ee R."/>
            <person name="Yong D."/>
            <person name="How K.Y."/>
            <person name="Yin W.F."/>
            <person name="Chan K.G."/>
        </authorList>
    </citation>
    <scope>NUCLEOTIDE SEQUENCE [LARGE SCALE GENOMIC DNA]</scope>
    <source>
        <strain evidence="13">DSM 25325</strain>
    </source>
</reference>
<dbReference type="Proteomes" id="UP000036700">
    <property type="component" value="Chromosome"/>
</dbReference>
<evidence type="ECO:0000313" key="13">
    <source>
        <dbReference type="Proteomes" id="UP000036700"/>
    </source>
</evidence>
<dbReference type="OrthoDB" id="289937at2"/>
<dbReference type="NCBIfam" id="TIGR02541">
    <property type="entry name" value="flagell_FlgJ"/>
    <property type="match status" value="1"/>
</dbReference>
<dbReference type="EMBL" id="CP011568">
    <property type="protein sequence ID" value="AKJ69717.1"/>
    <property type="molecule type" value="Genomic_DNA"/>
</dbReference>
<dbReference type="PANTHER" id="PTHR33308">
    <property type="entry name" value="PEPTIDOGLYCAN HYDROLASE FLGJ"/>
    <property type="match status" value="1"/>
</dbReference>
<keyword evidence="6" id="KW-0574">Periplasm</keyword>
<evidence type="ECO:0000256" key="7">
    <source>
        <dbReference type="ARBA" id="ARBA00022801"/>
    </source>
</evidence>
<evidence type="ECO:0000256" key="8">
    <source>
        <dbReference type="ARBA" id="ARBA00023295"/>
    </source>
</evidence>
<keyword evidence="12" id="KW-0282">Flagellum</keyword>
<dbReference type="STRING" id="445709.ABW99_17400"/>
<keyword evidence="7" id="KW-0378">Hydrolase</keyword>
<keyword evidence="12" id="KW-0966">Cell projection</keyword>
<evidence type="ECO:0000256" key="10">
    <source>
        <dbReference type="ARBA" id="ARBA00030835"/>
    </source>
</evidence>
<evidence type="ECO:0000256" key="3">
    <source>
        <dbReference type="ARBA" id="ARBA00006880"/>
    </source>
</evidence>
<dbReference type="GO" id="GO:0071555">
    <property type="term" value="P:cell wall organization"/>
    <property type="evidence" value="ECO:0007669"/>
    <property type="project" value="UniProtKB-KW"/>
</dbReference>
<dbReference type="RefSeq" id="WP_047215626.1">
    <property type="nucleotide sequence ID" value="NZ_CP011568.3"/>
</dbReference>
<keyword evidence="12" id="KW-0969">Cilium</keyword>
<dbReference type="Gene3D" id="1.10.530.10">
    <property type="match status" value="1"/>
</dbReference>
<dbReference type="Pfam" id="PF10135">
    <property type="entry name" value="Rod-binding"/>
    <property type="match status" value="1"/>
</dbReference>
<dbReference type="InterPro" id="IPR019301">
    <property type="entry name" value="Flagellar_prot_FlgJ_N"/>
</dbReference>
<dbReference type="GO" id="GO:0004040">
    <property type="term" value="F:amidase activity"/>
    <property type="evidence" value="ECO:0007669"/>
    <property type="project" value="InterPro"/>
</dbReference>
<dbReference type="InterPro" id="IPR002901">
    <property type="entry name" value="MGlyc_endo_b_GlcNAc-like_dom"/>
</dbReference>
<dbReference type="GO" id="GO:0044780">
    <property type="term" value="P:bacterial-type flagellum assembly"/>
    <property type="evidence" value="ECO:0007669"/>
    <property type="project" value="InterPro"/>
</dbReference>
<evidence type="ECO:0000256" key="5">
    <source>
        <dbReference type="ARBA" id="ARBA00013433"/>
    </source>
</evidence>
<evidence type="ECO:0000256" key="6">
    <source>
        <dbReference type="ARBA" id="ARBA00022764"/>
    </source>
</evidence>
<dbReference type="PATRIC" id="fig|445709.3.peg.3674"/>
<dbReference type="PANTHER" id="PTHR33308:SF9">
    <property type="entry name" value="PEPTIDOGLYCAN HYDROLASE FLGJ"/>
    <property type="match status" value="1"/>
</dbReference>
<dbReference type="AlphaFoldDB" id="A0A0G3EWE9"/>
<dbReference type="Pfam" id="PF01832">
    <property type="entry name" value="Glucosaminidase"/>
    <property type="match status" value="1"/>
</dbReference>
<evidence type="ECO:0000256" key="2">
    <source>
        <dbReference type="ARBA" id="ARBA00004418"/>
    </source>
</evidence>
<dbReference type="InterPro" id="IPR051056">
    <property type="entry name" value="Glycosyl_Hydrolase_73"/>
</dbReference>
<dbReference type="PRINTS" id="PR01002">
    <property type="entry name" value="FLGFLGJ"/>
</dbReference>
<keyword evidence="13" id="KW-1185">Reference proteome</keyword>
<dbReference type="GO" id="GO:0071973">
    <property type="term" value="P:bacterial-type flagellum-dependent cell motility"/>
    <property type="evidence" value="ECO:0007669"/>
    <property type="project" value="TreeGrafter"/>
</dbReference>
<comment type="function">
    <text evidence="1">Flagellum-specific muramidase which hydrolyzes the peptidoglycan layer to assemble the rod structure in the periplasmic space.</text>
</comment>
<keyword evidence="9" id="KW-0961">Cell wall biogenesis/degradation</keyword>
<sequence>MSDSPLIGQPGDLSQRLALDVQSVNALRQAVRTDPRAGVQSAARQFEAVFTQMLLQSMRDASSVPGALFEGDNQTQTYTEMLDQQLSQETSTKGIGLADMMLRQLDRAAGLQPGTTPLRAAPAPVPLTGRPFEEAGAVGVPAPRHDGTVAGNFVDRLAGAAQGASAKTGIPANFMLGQAALESGWGKHEIRRADGSASHNLFGIKAGKDWHGPVVEAMTTEYIHGVATRVKAKFRAYGSYQEAFTDYANLLRGNPRYAQVVASAGDARSFAQGLQRAGYATDPHYASKLMSVIRQMT</sequence>
<accession>A0A0G3EWE9</accession>
<gene>
    <name evidence="12" type="primary">flgJ</name>
    <name evidence="12" type="ORF">ABW99_17400</name>
</gene>
<dbReference type="KEGG" id="ptx:ABW99_17400"/>
<keyword evidence="8" id="KW-0326">Glycosidase</keyword>
<protein>
    <recommendedName>
        <fullName evidence="5">Peptidoglycan hydrolase FlgJ</fullName>
    </recommendedName>
    <alternativeName>
        <fullName evidence="10">Muramidase FlgJ</fullName>
    </alternativeName>
</protein>
<dbReference type="GO" id="GO:0042597">
    <property type="term" value="C:periplasmic space"/>
    <property type="evidence" value="ECO:0007669"/>
    <property type="project" value="UniProtKB-SubCell"/>
</dbReference>
<organism evidence="12 13">
    <name type="scientific">Pandoraea thiooxydans</name>
    <dbReference type="NCBI Taxonomy" id="445709"/>
    <lineage>
        <taxon>Bacteria</taxon>
        <taxon>Pseudomonadati</taxon>
        <taxon>Pseudomonadota</taxon>
        <taxon>Betaproteobacteria</taxon>
        <taxon>Burkholderiales</taxon>
        <taxon>Burkholderiaceae</taxon>
        <taxon>Pandoraea</taxon>
    </lineage>
</organism>
<evidence type="ECO:0000256" key="1">
    <source>
        <dbReference type="ARBA" id="ARBA00002954"/>
    </source>
</evidence>
<comment type="similarity">
    <text evidence="3">In the N-terminal section; belongs to the FlgJ family.</text>
</comment>
<name>A0A0G3EWE9_9BURK</name>
<comment type="subcellular location">
    <subcellularLocation>
        <location evidence="2">Periplasm</location>
    </subcellularLocation>
</comment>
<evidence type="ECO:0000259" key="11">
    <source>
        <dbReference type="SMART" id="SM00047"/>
    </source>
</evidence>